<dbReference type="Gene3D" id="1.10.3110.10">
    <property type="entry name" value="protoporphyrinogen ix oxidase, domain 3"/>
    <property type="match status" value="1"/>
</dbReference>
<dbReference type="SUPFAM" id="SSF51905">
    <property type="entry name" value="FAD/NAD(P)-binding domain"/>
    <property type="match status" value="1"/>
</dbReference>
<evidence type="ECO:0000313" key="2">
    <source>
        <dbReference type="EMBL" id="AMS05270.1"/>
    </source>
</evidence>
<dbReference type="InterPro" id="IPR036188">
    <property type="entry name" value="FAD/NAD-bd_sf"/>
</dbReference>
<evidence type="ECO:0000259" key="1">
    <source>
        <dbReference type="Pfam" id="PF01593"/>
    </source>
</evidence>
<dbReference type="GO" id="GO:0016491">
    <property type="term" value="F:oxidoreductase activity"/>
    <property type="evidence" value="ECO:0007669"/>
    <property type="project" value="InterPro"/>
</dbReference>
<dbReference type="RefSeq" id="WP_015071480.1">
    <property type="nucleotide sequence ID" value="NZ_CP014352.1"/>
</dbReference>
<evidence type="ECO:0000313" key="5">
    <source>
        <dbReference type="Proteomes" id="UP000178666"/>
    </source>
</evidence>
<organism evidence="2 4">
    <name type="scientific">Acidipropionibacterium acidipropionici</name>
    <dbReference type="NCBI Taxonomy" id="1748"/>
    <lineage>
        <taxon>Bacteria</taxon>
        <taxon>Bacillati</taxon>
        <taxon>Actinomycetota</taxon>
        <taxon>Actinomycetes</taxon>
        <taxon>Propionibacteriales</taxon>
        <taxon>Propionibacteriaceae</taxon>
        <taxon>Acidipropionibacterium</taxon>
    </lineage>
</organism>
<dbReference type="InterPro" id="IPR050464">
    <property type="entry name" value="Zeta_carotene_desat/Oxidored"/>
</dbReference>
<dbReference type="Proteomes" id="UP000075221">
    <property type="component" value="Chromosome"/>
</dbReference>
<accession>A0AAC8YEY1</accession>
<dbReference type="AlphaFoldDB" id="A0AAC8YEY1"/>
<protein>
    <submittedName>
        <fullName evidence="2">Protoporphyrinogen oxidase</fullName>
    </submittedName>
</protein>
<dbReference type="PANTHER" id="PTHR42923">
    <property type="entry name" value="PROTOPORPHYRINOGEN OXIDASE"/>
    <property type="match status" value="1"/>
</dbReference>
<dbReference type="Proteomes" id="UP000178666">
    <property type="component" value="Chromosome"/>
</dbReference>
<dbReference type="Gene3D" id="3.90.660.20">
    <property type="entry name" value="Protoporphyrinogen oxidase, mitochondrial, domain 2"/>
    <property type="match status" value="1"/>
</dbReference>
<feature type="domain" description="Amine oxidase" evidence="1">
    <location>
        <begin position="13"/>
        <end position="463"/>
    </location>
</feature>
<evidence type="ECO:0000313" key="3">
    <source>
        <dbReference type="EMBL" id="AOZ46749.1"/>
    </source>
</evidence>
<dbReference type="SUPFAM" id="SSF54373">
    <property type="entry name" value="FAD-linked reductases, C-terminal domain"/>
    <property type="match status" value="1"/>
</dbReference>
<proteinExistence type="predicted"/>
<reference evidence="3 5" key="1">
    <citation type="journal article" date="2016" name="Plant Dis.">
        <title>Improved production of propionic acid using genome shuffling.</title>
        <authorList>
            <person name="Luna-Flores C.H."/>
            <person name="Palfreyman R.W."/>
            <person name="Kromer J.O."/>
            <person name="Nielsen L.K."/>
            <person name="Marcellin E."/>
        </authorList>
    </citation>
    <scope>NUCLEOTIDE SEQUENCE [LARGE SCALE GENOMIC DNA]</scope>
    <source>
        <strain evidence="3 5">F3E8</strain>
    </source>
</reference>
<dbReference type="EMBL" id="CP015970">
    <property type="protein sequence ID" value="AOZ46749.1"/>
    <property type="molecule type" value="Genomic_DNA"/>
</dbReference>
<name>A0AAC8YEY1_9ACTN</name>
<evidence type="ECO:0000313" key="4">
    <source>
        <dbReference type="Proteomes" id="UP000075221"/>
    </source>
</evidence>
<keyword evidence="5" id="KW-1185">Reference proteome</keyword>
<dbReference type="EMBL" id="CP014352">
    <property type="protein sequence ID" value="AMS05270.1"/>
    <property type="molecule type" value="Genomic_DNA"/>
</dbReference>
<dbReference type="Gene3D" id="3.50.50.60">
    <property type="entry name" value="FAD/NAD(P)-binding domain"/>
    <property type="match status" value="1"/>
</dbReference>
<reference evidence="2 4" key="2">
    <citation type="submission" date="2016-02" db="EMBL/GenBank/DDBJ databases">
        <title>Complete Genome Sequence of Propionibacterium acidipropionici ATCC 55737.</title>
        <authorList>
            <person name="Luna Flores C.H."/>
            <person name="Nielsen L.K."/>
            <person name="Marcellin E."/>
        </authorList>
    </citation>
    <scope>NUCLEOTIDE SEQUENCE [LARGE SCALE GENOMIC DNA]</scope>
    <source>
        <strain evidence="2 4">ATCC 55737</strain>
    </source>
</reference>
<dbReference type="Pfam" id="PF01593">
    <property type="entry name" value="Amino_oxidase"/>
    <property type="match status" value="1"/>
</dbReference>
<dbReference type="PANTHER" id="PTHR42923:SF3">
    <property type="entry name" value="PROTOPORPHYRINOGEN OXIDASE"/>
    <property type="match status" value="1"/>
</dbReference>
<dbReference type="InterPro" id="IPR002937">
    <property type="entry name" value="Amino_oxidase"/>
</dbReference>
<sequence length="467" mass="47292">MRRVDAVVIGGGMAGLVAAWQFTREGLTPVLLEPRGYTGGLVAASRIAGVAYDIGAEGWAVRRPETAQLAAELGLSVEFPRPAPSWVWFDDGAFAMPARAVLGIPADLSDGDVVAALGTEGAAEAARLDGAPLPEELPGDLGSLVERRMGAEVLDRLVAPIAGGIHAADPHLLATEVVSPGLLGAVHRAGSLAGGVALVRGDGAPKPPVASVAGGMFRMPQVLGEQVEAAGGQLLTRTGARSIERGSDGSWLVHAAGTVRAADPSLPPTPSGAPVELSAPRLVVACSAAPARQLLSGVVDTTGPDLVPGAPIAHVNLAVRAPELDAGPRGNGMLVARGTTRVSAKALTHLSAKWPSLGACCPDGLHLLRVSYGRAGEQEPELSAGQALADASTLLGVDLSADRLVDHQTIHWSGALAPTTPATRAWVQGLHEQLTGVPGVGLTGAWASGSGIAALVPHARRTASELC</sequence>
<dbReference type="OMA" id="TAKWPWL"/>
<gene>
    <name evidence="3" type="ORF">A8L58_08600</name>
    <name evidence="2" type="ORF">AXH35_07140</name>
</gene>